<dbReference type="InterPro" id="IPR050723">
    <property type="entry name" value="CFA/CMAS"/>
</dbReference>
<name>A0A7X4LHD1_9VIBR</name>
<dbReference type="EMBL" id="WEKT01000002">
    <property type="protein sequence ID" value="MZI91979.1"/>
    <property type="molecule type" value="Genomic_DNA"/>
</dbReference>
<evidence type="ECO:0000256" key="6">
    <source>
        <dbReference type="PIRSR" id="PIRSR003085-1"/>
    </source>
</evidence>
<dbReference type="PIRSF" id="PIRSF003085">
    <property type="entry name" value="CMAS"/>
    <property type="match status" value="1"/>
</dbReference>
<keyword evidence="8" id="KW-1185">Reference proteome</keyword>
<evidence type="ECO:0000256" key="1">
    <source>
        <dbReference type="ARBA" id="ARBA00010815"/>
    </source>
</evidence>
<dbReference type="GO" id="GO:0008825">
    <property type="term" value="F:cyclopropane-fatty-acyl-phospholipid synthase activity"/>
    <property type="evidence" value="ECO:0007669"/>
    <property type="project" value="UniProtKB-EC"/>
</dbReference>
<dbReference type="GO" id="GO:0008610">
    <property type="term" value="P:lipid biosynthetic process"/>
    <property type="evidence" value="ECO:0007669"/>
    <property type="project" value="InterPro"/>
</dbReference>
<dbReference type="GO" id="GO:0032259">
    <property type="term" value="P:methylation"/>
    <property type="evidence" value="ECO:0007669"/>
    <property type="project" value="UniProtKB-KW"/>
</dbReference>
<dbReference type="Pfam" id="PF02353">
    <property type="entry name" value="CMAS"/>
    <property type="match status" value="1"/>
</dbReference>
<evidence type="ECO:0000256" key="4">
    <source>
        <dbReference type="ARBA" id="ARBA00022691"/>
    </source>
</evidence>
<feature type="active site" evidence="6">
    <location>
        <position position="359"/>
    </location>
</feature>
<evidence type="ECO:0000313" key="8">
    <source>
        <dbReference type="Proteomes" id="UP000462621"/>
    </source>
</evidence>
<keyword evidence="4" id="KW-0949">S-adenosyl-L-methionine</keyword>
<organism evidence="7 8">
    <name type="scientific">Vibrio eleionomae</name>
    <dbReference type="NCBI Taxonomy" id="2653505"/>
    <lineage>
        <taxon>Bacteria</taxon>
        <taxon>Pseudomonadati</taxon>
        <taxon>Pseudomonadota</taxon>
        <taxon>Gammaproteobacteria</taxon>
        <taxon>Vibrionales</taxon>
        <taxon>Vibrionaceae</taxon>
        <taxon>Vibrio</taxon>
    </lineage>
</organism>
<dbReference type="EC" id="2.1.1.79" evidence="7"/>
<comment type="similarity">
    <text evidence="1">Belongs to the CFA/CMAS family.</text>
</comment>
<dbReference type="SUPFAM" id="SSF53335">
    <property type="entry name" value="S-adenosyl-L-methionine-dependent methyltransferases"/>
    <property type="match status" value="1"/>
</dbReference>
<dbReference type="CDD" id="cd02440">
    <property type="entry name" value="AdoMet_MTases"/>
    <property type="match status" value="1"/>
</dbReference>
<dbReference type="RefSeq" id="WP_161153290.1">
    <property type="nucleotide sequence ID" value="NZ_WEKT01000002.1"/>
</dbReference>
<reference evidence="7 8" key="1">
    <citation type="submission" date="2019-10" db="EMBL/GenBank/DDBJ databases">
        <title>Vibrio sp. nov. isolated from a shrimp pond.</title>
        <authorList>
            <person name="Gomez-Gil B."/>
            <person name="Enciso-Ibarra J."/>
            <person name="Enciso-Ibarra K."/>
            <person name="Bolan-Mejia C."/>
        </authorList>
    </citation>
    <scope>NUCLEOTIDE SEQUENCE [LARGE SCALE GENOMIC DNA]</scope>
    <source>
        <strain evidence="7 8">CAIM 722</strain>
    </source>
</reference>
<dbReference type="NCBIfam" id="NF008686">
    <property type="entry name" value="PRK11705.1"/>
    <property type="match status" value="1"/>
</dbReference>
<gene>
    <name evidence="7" type="ORF">F9817_02015</name>
</gene>
<proteinExistence type="inferred from homology"/>
<keyword evidence="3 7" id="KW-0808">Transferase</keyword>
<evidence type="ECO:0000256" key="2">
    <source>
        <dbReference type="ARBA" id="ARBA00022603"/>
    </source>
</evidence>
<dbReference type="Gene3D" id="3.40.50.150">
    <property type="entry name" value="Vaccinia Virus protein VP39"/>
    <property type="match status" value="1"/>
</dbReference>
<dbReference type="AlphaFoldDB" id="A0A7X4LHD1"/>
<evidence type="ECO:0000256" key="5">
    <source>
        <dbReference type="ARBA" id="ARBA00023098"/>
    </source>
</evidence>
<keyword evidence="5" id="KW-0443">Lipid metabolism</keyword>
<evidence type="ECO:0000313" key="7">
    <source>
        <dbReference type="EMBL" id="MZI91979.1"/>
    </source>
</evidence>
<comment type="caution">
    <text evidence="7">The sequence shown here is derived from an EMBL/GenBank/DDBJ whole genome shotgun (WGS) entry which is preliminary data.</text>
</comment>
<sequence length="389" mass="44672">MILSNPIEQHNLQSLFESLLVDADIKINGSRPWDVKVLDDRFYSLVFSQGSLGLGESYMDGMWECEQIDEMINRVLRHDLEAHLDNKAKFKIGLNVAGSKLKDLVNPQSISRAKHDVSSHYDLGNDLFKLMLDKRMTYTCGYWNHAENLDEAQEAKLDLICRKAGLKPGMRVLDIGCGWGSFMNYAAEKYGVICDGLTLSHEQAELGQQIADEKGLAVNFLLQDYREYHPKEKYDRIVSVGMIEHVGPSNYDEYFTCAKRVMKDDGIFVLHTIGGKESSDKTDPWIDKYIFPNGVCPSFAQLAQAVENKFVVEDVHNIGESYDKTLVAWCENFEKGWPQLAEKYGERFKRMWRYYLLSCAGAFRSRNINVWQFVLTHECLSQPHYIRQS</sequence>
<dbReference type="InterPro" id="IPR003333">
    <property type="entry name" value="CMAS"/>
</dbReference>
<dbReference type="PANTHER" id="PTHR43667">
    <property type="entry name" value="CYCLOPROPANE-FATTY-ACYL-PHOSPHOLIPID SYNTHASE"/>
    <property type="match status" value="1"/>
</dbReference>
<protein>
    <submittedName>
        <fullName evidence="7">Cyclopropane fatty acyl phospholipid synthase</fullName>
        <ecNumber evidence="7">2.1.1.79</ecNumber>
    </submittedName>
</protein>
<dbReference type="PANTHER" id="PTHR43667:SF1">
    <property type="entry name" value="CYCLOPROPANE-FATTY-ACYL-PHOSPHOLIPID SYNTHASE"/>
    <property type="match status" value="1"/>
</dbReference>
<evidence type="ECO:0000256" key="3">
    <source>
        <dbReference type="ARBA" id="ARBA00022679"/>
    </source>
</evidence>
<accession>A0A7X4LHD1</accession>
<keyword evidence="2 7" id="KW-0489">Methyltransferase</keyword>
<dbReference type="InterPro" id="IPR029063">
    <property type="entry name" value="SAM-dependent_MTases_sf"/>
</dbReference>
<dbReference type="Proteomes" id="UP000462621">
    <property type="component" value="Unassembled WGS sequence"/>
</dbReference>